<evidence type="ECO:0000313" key="2">
    <source>
        <dbReference type="Proteomes" id="UP000095333"/>
    </source>
</evidence>
<reference evidence="1 2" key="1">
    <citation type="submission" date="2015-09" db="EMBL/GenBank/DDBJ databases">
        <authorList>
            <consortium name="Pathogen Informatics"/>
        </authorList>
    </citation>
    <scope>NUCLEOTIDE SEQUENCE [LARGE SCALE GENOMIC DNA]</scope>
    <source>
        <strain evidence="1 2">2789STDY5834842</strain>
    </source>
</reference>
<name>A0A174LGT5_PHOVU</name>
<organism evidence="1 2">
    <name type="scientific">Phocaeicola vulgatus</name>
    <name type="common">Bacteroides vulgatus</name>
    <dbReference type="NCBI Taxonomy" id="821"/>
    <lineage>
        <taxon>Bacteria</taxon>
        <taxon>Pseudomonadati</taxon>
        <taxon>Bacteroidota</taxon>
        <taxon>Bacteroidia</taxon>
        <taxon>Bacteroidales</taxon>
        <taxon>Bacteroidaceae</taxon>
        <taxon>Phocaeicola</taxon>
    </lineage>
</organism>
<proteinExistence type="predicted"/>
<dbReference type="EMBL" id="CYZI01000036">
    <property type="protein sequence ID" value="CUP23554.1"/>
    <property type="molecule type" value="Genomic_DNA"/>
</dbReference>
<gene>
    <name evidence="1" type="ORF">ERS852457_03719</name>
</gene>
<sequence length="332" mass="39030">MSKEELHQIKELPDLKVAWHESYKCLNEPLLEYVWEVANHFLPDYEDVSAAPAIFANRYAERNLSVEERYERSIEMKTFNGTLEEYKKRKYRKLDDSFKKTFLDNKNLQNTIEAFGFDVSKFWYLLLFIRDFIEDIGTNSPTVGKPLLEDFASFLTNLCTASSIVLKQGSKNVYSTEREDLLDIIQKAVFHFSDTYSKIVNGKQNRETKIKQLQELGLKGFIDNSLLSQINFNGKYKLDDSHKRWKFAEMFLYFLEGKKADKKRVRDRSARISIEKNLFVSRLLYTAGYVSEAYNKEFQNKKPNRLLSQLIRKYSKEKFPPVVANNYNVVAL</sequence>
<evidence type="ECO:0000313" key="1">
    <source>
        <dbReference type="EMBL" id="CUP23554.1"/>
    </source>
</evidence>
<dbReference type="AlphaFoldDB" id="A0A174LGT5"/>
<dbReference type="RefSeq" id="WP_057250784.1">
    <property type="nucleotide sequence ID" value="NZ_CYZI01000036.1"/>
</dbReference>
<protein>
    <submittedName>
        <fullName evidence="1">Uncharacterized protein</fullName>
    </submittedName>
</protein>
<accession>A0A174LGT5</accession>
<dbReference type="Proteomes" id="UP000095333">
    <property type="component" value="Unassembled WGS sequence"/>
</dbReference>